<dbReference type="OrthoDB" id="7550652at2759"/>
<dbReference type="PANTHER" id="PTHR47331">
    <property type="entry name" value="PHD-TYPE DOMAIN-CONTAINING PROTEIN"/>
    <property type="match status" value="1"/>
</dbReference>
<dbReference type="PANTHER" id="PTHR47331:SF1">
    <property type="entry name" value="GAG-LIKE PROTEIN"/>
    <property type="match status" value="1"/>
</dbReference>
<evidence type="ECO:0000313" key="4">
    <source>
        <dbReference type="Proteomes" id="UP000000311"/>
    </source>
</evidence>
<dbReference type="EMBL" id="GL435545">
    <property type="protein sequence ID" value="EFN73205.1"/>
    <property type="molecule type" value="Genomic_DNA"/>
</dbReference>
<proteinExistence type="predicted"/>
<dbReference type="InterPro" id="IPR005312">
    <property type="entry name" value="DUF1759"/>
</dbReference>
<reference evidence="3 4" key="1">
    <citation type="journal article" date="2010" name="Science">
        <title>Genomic comparison of the ants Camponotus floridanus and Harpegnathos saltator.</title>
        <authorList>
            <person name="Bonasio R."/>
            <person name="Zhang G."/>
            <person name="Ye C."/>
            <person name="Mutti N.S."/>
            <person name="Fang X."/>
            <person name="Qin N."/>
            <person name="Donahue G."/>
            <person name="Yang P."/>
            <person name="Li Q."/>
            <person name="Li C."/>
            <person name="Zhang P."/>
            <person name="Huang Z."/>
            <person name="Berger S.L."/>
            <person name="Reinberg D."/>
            <person name="Wang J."/>
            <person name="Liebig J."/>
        </authorList>
    </citation>
    <scope>NUCLEOTIDE SEQUENCE [LARGE SCALE GENOMIC DNA]</scope>
    <source>
        <strain evidence="4">C129</strain>
    </source>
</reference>
<dbReference type="Pfam" id="PF03564">
    <property type="entry name" value="DUF1759"/>
    <property type="match status" value="1"/>
</dbReference>
<feature type="domain" description="Peptidase A2" evidence="2">
    <location>
        <begin position="291"/>
        <end position="328"/>
    </location>
</feature>
<accession>E2A032</accession>
<dbReference type="InterPro" id="IPR001995">
    <property type="entry name" value="Peptidase_A2_cat"/>
</dbReference>
<evidence type="ECO:0000259" key="2">
    <source>
        <dbReference type="PROSITE" id="PS50175"/>
    </source>
</evidence>
<feature type="non-terminal residue" evidence="3">
    <location>
        <position position="1"/>
    </location>
</feature>
<dbReference type="OMA" id="ASECIAN"/>
<evidence type="ECO:0000313" key="3">
    <source>
        <dbReference type="EMBL" id="EFN73205.1"/>
    </source>
</evidence>
<dbReference type="GO" id="GO:0006508">
    <property type="term" value="P:proteolysis"/>
    <property type="evidence" value="ECO:0007669"/>
    <property type="project" value="InterPro"/>
</dbReference>
<dbReference type="InParanoid" id="E2A032"/>
<sequence length="337" mass="36957">VIGENASVSDIERFHYLRSCVKGPAERLIKSLTVTGDNYQRAWVILCRHFENKRELIRSNFAAFTSVPKMKCESAEELGRIHNAVTTAVNAQESIGRPVDSHGMDLLNFLTIELFDSRTRMEWESSISDSTDPPDHDTLVNFIAKRILTLNAAKPRVSSRTAESAPRTAKAHHSKTGSDYSKCALCQGKHTLMVCGDFKAKSASDRKSFVERNRLCYNCLGNHLVSKCQSVKTCFTCKGKHHSTLHDAYSSSSSNEVSALAAMHSSSERKAILLATARLLIADRAGHLHPARAMLDQGSEVSIVSEALVQRLKLPRTSSSVSIIGIGGARSGSTRGR</sequence>
<dbReference type="PROSITE" id="PS50175">
    <property type="entry name" value="ASP_PROT_RETROV"/>
    <property type="match status" value="1"/>
</dbReference>
<feature type="non-terminal residue" evidence="3">
    <location>
        <position position="337"/>
    </location>
</feature>
<protein>
    <recommendedName>
        <fullName evidence="2">Peptidase A2 domain-containing protein</fullName>
    </recommendedName>
</protein>
<organism evidence="4">
    <name type="scientific">Camponotus floridanus</name>
    <name type="common">Florida carpenter ant</name>
    <dbReference type="NCBI Taxonomy" id="104421"/>
    <lineage>
        <taxon>Eukaryota</taxon>
        <taxon>Metazoa</taxon>
        <taxon>Ecdysozoa</taxon>
        <taxon>Arthropoda</taxon>
        <taxon>Hexapoda</taxon>
        <taxon>Insecta</taxon>
        <taxon>Pterygota</taxon>
        <taxon>Neoptera</taxon>
        <taxon>Endopterygota</taxon>
        <taxon>Hymenoptera</taxon>
        <taxon>Apocrita</taxon>
        <taxon>Aculeata</taxon>
        <taxon>Formicoidea</taxon>
        <taxon>Formicidae</taxon>
        <taxon>Formicinae</taxon>
        <taxon>Camponotus</taxon>
    </lineage>
</organism>
<name>E2A032_CAMFO</name>
<evidence type="ECO:0000256" key="1">
    <source>
        <dbReference type="SAM" id="MobiDB-lite"/>
    </source>
</evidence>
<dbReference type="GO" id="GO:0004190">
    <property type="term" value="F:aspartic-type endopeptidase activity"/>
    <property type="evidence" value="ECO:0007669"/>
    <property type="project" value="InterPro"/>
</dbReference>
<feature type="region of interest" description="Disordered" evidence="1">
    <location>
        <begin position="156"/>
        <end position="179"/>
    </location>
</feature>
<dbReference type="AlphaFoldDB" id="E2A032"/>
<keyword evidence="4" id="KW-1185">Reference proteome</keyword>
<gene>
    <name evidence="3" type="ORF">EAG_06719</name>
</gene>
<dbReference type="Proteomes" id="UP000000311">
    <property type="component" value="Unassembled WGS sequence"/>
</dbReference>